<feature type="domain" description="Cytochrome c-552/4" evidence="1">
    <location>
        <begin position="53"/>
        <end position="137"/>
    </location>
</feature>
<dbReference type="InterPro" id="IPR036280">
    <property type="entry name" value="Multihaem_cyt_sf"/>
</dbReference>
<evidence type="ECO:0000313" key="3">
    <source>
        <dbReference type="Proteomes" id="UP000257323"/>
    </source>
</evidence>
<evidence type="ECO:0000313" key="2">
    <source>
        <dbReference type="EMBL" id="RFT14699.1"/>
    </source>
</evidence>
<dbReference type="Proteomes" id="UP000257323">
    <property type="component" value="Unassembled WGS sequence"/>
</dbReference>
<sequence length="456" mass="50599">MNRLNGWSTIIFPLVLAVSLGLITSGSLQKAGDEALGTRKYSDYQTPTFCGIQCHNDLYQQWKQAMMSQAYTHHWDEIEYFKLAVPHAEKDPVVAGVKAGCNGCHSPLAFLAGDVPPPLPSKNSRANESVSCEVCHTVTGFAGDVPHNFNWISEPGKNKYGPREGKISPEHNMVKSEFLGTAEFCGTCHNEKSPYGVWVKSTHLEWKEGPYAHQGVKCHDCHMTYAPGKSASMGNTYPDVRLHLFHGAHDPGKVKGTIELRVNPDLNEAAPGDKVKFTIALFNQKTGHKFPTGSVEDRIVWMHVEAVDAKGNRYHLSVDKKGFEGEEYTIAADTLAYQDMGIALNDPNFKGVQRDGIPVGDRIFRMAYFDPQGRMTIQQWNTKSQGVDYRLGPRETKVETCTFRIPDTVPPGPLVVTAVLNYQKLVKPVADFLGVPEDESEIIEVNRHSTTIKIVD</sequence>
<dbReference type="SUPFAM" id="SSF48695">
    <property type="entry name" value="Multiheme cytochromes"/>
    <property type="match status" value="1"/>
</dbReference>
<gene>
    <name evidence="2" type="ORF">OP8BY_2477</name>
</gene>
<protein>
    <submittedName>
        <fullName evidence="2">Cytochrome c nitrite reductase NrfH subunit</fullName>
    </submittedName>
</protein>
<organism evidence="2 3">
    <name type="scientific">Candidatus Saccharicenans subterraneus</name>
    <dbReference type="NCBI Taxonomy" id="2508984"/>
    <lineage>
        <taxon>Bacteria</taxon>
        <taxon>Candidatus Aminicenantota</taxon>
        <taxon>Candidatus Aminicenantia</taxon>
        <taxon>Candidatus Aminicenantales</taxon>
        <taxon>Candidatus Saccharicenantaceae</taxon>
        <taxon>Candidatus Saccharicenans</taxon>
    </lineage>
</organism>
<dbReference type="Pfam" id="PF13435">
    <property type="entry name" value="Cytochrome_C554"/>
    <property type="match status" value="1"/>
</dbReference>
<comment type="caution">
    <text evidence="2">The sequence shown here is derived from an EMBL/GenBank/DDBJ whole genome shotgun (WGS) entry which is preliminary data.</text>
</comment>
<dbReference type="AlphaFoldDB" id="A0A3E2BIX6"/>
<evidence type="ECO:0000259" key="1">
    <source>
        <dbReference type="Pfam" id="PF13435"/>
    </source>
</evidence>
<dbReference type="InterPro" id="IPR023155">
    <property type="entry name" value="Cyt_c-552/4"/>
</dbReference>
<dbReference type="EMBL" id="QUAH01000023">
    <property type="protein sequence ID" value="RFT14699.1"/>
    <property type="molecule type" value="Genomic_DNA"/>
</dbReference>
<name>A0A3E2BIX6_9BACT</name>
<reference evidence="2 3" key="1">
    <citation type="submission" date="2018-08" db="EMBL/GenBank/DDBJ databases">
        <title>Genome analysis of the thermophilic bacterium of the candidate phylum Aminicenantes from deep subsurface aquifer revealed its physiology and ecological role.</title>
        <authorList>
            <person name="Kadnikov V.V."/>
            <person name="Mardanov A.V."/>
            <person name="Beletsky A.V."/>
            <person name="Karnachuk O.V."/>
            <person name="Ravin N.V."/>
        </authorList>
    </citation>
    <scope>NUCLEOTIDE SEQUENCE [LARGE SCALE GENOMIC DNA]</scope>
    <source>
        <strain evidence="2">BY38</strain>
    </source>
</reference>
<accession>A0A3E2BIX6</accession>
<proteinExistence type="predicted"/>
<dbReference type="Gene3D" id="1.10.1130.10">
    <property type="entry name" value="Flavocytochrome C3, Chain A"/>
    <property type="match status" value="1"/>
</dbReference>